<evidence type="ECO:0000313" key="6">
    <source>
        <dbReference type="EMBL" id="TYC55337.1"/>
    </source>
</evidence>
<keyword evidence="3" id="KW-0349">Heme</keyword>
<evidence type="ECO:0000256" key="4">
    <source>
        <dbReference type="SAM" id="SignalP"/>
    </source>
</evidence>
<name>A0A6C2CM86_9RHOO</name>
<dbReference type="GO" id="GO:0009055">
    <property type="term" value="F:electron transfer activity"/>
    <property type="evidence" value="ECO:0007669"/>
    <property type="project" value="InterPro"/>
</dbReference>
<evidence type="ECO:0000256" key="3">
    <source>
        <dbReference type="PROSITE-ProRule" id="PRU00433"/>
    </source>
</evidence>
<evidence type="ECO:0000259" key="5">
    <source>
        <dbReference type="PROSITE" id="PS51007"/>
    </source>
</evidence>
<dbReference type="InterPro" id="IPR009056">
    <property type="entry name" value="Cyt_c-like_dom"/>
</dbReference>
<evidence type="ECO:0000313" key="7">
    <source>
        <dbReference type="Proteomes" id="UP000389128"/>
    </source>
</evidence>
<dbReference type="PANTHER" id="PTHR35889:SF3">
    <property type="entry name" value="F-BOX DOMAIN-CONTAINING PROTEIN"/>
    <property type="match status" value="1"/>
</dbReference>
<dbReference type="GO" id="GO:0046872">
    <property type="term" value="F:metal ion binding"/>
    <property type="evidence" value="ECO:0007669"/>
    <property type="project" value="UniProtKB-KW"/>
</dbReference>
<dbReference type="AlphaFoldDB" id="A0A6C2CM86"/>
<evidence type="ECO:0000256" key="2">
    <source>
        <dbReference type="ARBA" id="ARBA00023004"/>
    </source>
</evidence>
<dbReference type="OrthoDB" id="9809746at2"/>
<accession>A0A6C2CM86</accession>
<gene>
    <name evidence="6" type="ORF">ETQ85_14575</name>
</gene>
<evidence type="ECO:0000256" key="1">
    <source>
        <dbReference type="ARBA" id="ARBA00022723"/>
    </source>
</evidence>
<keyword evidence="2 3" id="KW-0408">Iron</keyword>
<keyword evidence="7" id="KW-1185">Reference proteome</keyword>
<dbReference type="EMBL" id="SDKK01000013">
    <property type="protein sequence ID" value="TYC55337.1"/>
    <property type="molecule type" value="Genomic_DNA"/>
</dbReference>
<comment type="caution">
    <text evidence="6">The sequence shown here is derived from an EMBL/GenBank/DDBJ whole genome shotgun (WGS) entry which is preliminary data.</text>
</comment>
<protein>
    <recommendedName>
        <fullName evidence="5">Cytochrome c domain-containing protein</fullName>
    </recommendedName>
</protein>
<keyword evidence="4" id="KW-0732">Signal</keyword>
<dbReference type="PROSITE" id="PS51007">
    <property type="entry name" value="CYTC"/>
    <property type="match status" value="1"/>
</dbReference>
<feature type="signal peptide" evidence="4">
    <location>
        <begin position="1"/>
        <end position="22"/>
    </location>
</feature>
<dbReference type="PANTHER" id="PTHR35889">
    <property type="entry name" value="CYCLOINULO-OLIGOSACCHARIDE FRUCTANOTRANSFERASE-RELATED"/>
    <property type="match status" value="1"/>
</dbReference>
<sequence length="131" mass="13562">MSGSQAFVLAAALLVQGGSAGAAESVSFAKDVVPVLRSHCATCHLTGQEAGNMKLHPVAAWASLVKVASIESPLRRVEPGAPGKSYLMHKLDGTHLDAGGQGVQMPFGAPPLEPEVRERIRSWIAAGAPNN</sequence>
<reference evidence="6 7" key="1">
    <citation type="submission" date="2019-01" db="EMBL/GenBank/DDBJ databases">
        <title>Zoogloea oleivorans genome sequencing and assembly.</title>
        <authorList>
            <person name="Tancsics A."/>
            <person name="Farkas M."/>
            <person name="Kriszt B."/>
            <person name="Maroti G."/>
            <person name="Horvath B."/>
        </authorList>
    </citation>
    <scope>NUCLEOTIDE SEQUENCE [LARGE SCALE GENOMIC DNA]</scope>
    <source>
        <strain evidence="6 7">Buc</strain>
    </source>
</reference>
<dbReference type="Proteomes" id="UP000389128">
    <property type="component" value="Unassembled WGS sequence"/>
</dbReference>
<organism evidence="6 7">
    <name type="scientific">Zoogloea oleivorans</name>
    <dbReference type="NCBI Taxonomy" id="1552750"/>
    <lineage>
        <taxon>Bacteria</taxon>
        <taxon>Pseudomonadati</taxon>
        <taxon>Pseudomonadota</taxon>
        <taxon>Betaproteobacteria</taxon>
        <taxon>Rhodocyclales</taxon>
        <taxon>Zoogloeaceae</taxon>
        <taxon>Zoogloea</taxon>
    </lineage>
</organism>
<keyword evidence="1 3" id="KW-0479">Metal-binding</keyword>
<feature type="domain" description="Cytochrome c" evidence="5">
    <location>
        <begin position="1"/>
        <end position="128"/>
    </location>
</feature>
<feature type="chain" id="PRO_5025657591" description="Cytochrome c domain-containing protein" evidence="4">
    <location>
        <begin position="23"/>
        <end position="131"/>
    </location>
</feature>
<proteinExistence type="predicted"/>
<dbReference type="GO" id="GO:0020037">
    <property type="term" value="F:heme binding"/>
    <property type="evidence" value="ECO:0007669"/>
    <property type="project" value="InterPro"/>
</dbReference>